<sequence length="140" mass="15790">MNKCVSIEIIWRVRCARRYRRRGRAGNNGNRGTRVGRTHTRRAVPADESRMNSNGVRPALGQRWGEARGGGRRTRAATRTGPCVREFASVLARPRTSLRAKQRVCVRSCAGRTVRTMRACVSEVKSSEQRREPVGGWRSL</sequence>
<evidence type="ECO:0000313" key="2">
    <source>
        <dbReference type="EMBL" id="MBY15730.1"/>
    </source>
</evidence>
<organism evidence="2">
    <name type="scientific">Schizaphis graminum</name>
    <name type="common">Green bug aphid</name>
    <dbReference type="NCBI Taxonomy" id="13262"/>
    <lineage>
        <taxon>Eukaryota</taxon>
        <taxon>Metazoa</taxon>
        <taxon>Ecdysozoa</taxon>
        <taxon>Arthropoda</taxon>
        <taxon>Hexapoda</taxon>
        <taxon>Insecta</taxon>
        <taxon>Pterygota</taxon>
        <taxon>Neoptera</taxon>
        <taxon>Paraneoptera</taxon>
        <taxon>Hemiptera</taxon>
        <taxon>Sternorrhyncha</taxon>
        <taxon>Aphidomorpha</taxon>
        <taxon>Aphidoidea</taxon>
        <taxon>Aphididae</taxon>
        <taxon>Aphidini</taxon>
        <taxon>Schizaphis</taxon>
    </lineage>
</organism>
<reference evidence="2" key="1">
    <citation type="submission" date="2018-04" db="EMBL/GenBank/DDBJ databases">
        <title>Transcriptome of Schizaphis graminum biotype I.</title>
        <authorList>
            <person name="Scully E.D."/>
            <person name="Geib S.M."/>
            <person name="Palmer N.A."/>
            <person name="Koch K."/>
            <person name="Bradshaw J."/>
            <person name="Heng-Moss T."/>
            <person name="Sarath G."/>
        </authorList>
    </citation>
    <scope>NUCLEOTIDE SEQUENCE</scope>
</reference>
<feature type="region of interest" description="Disordered" evidence="1">
    <location>
        <begin position="41"/>
        <end position="78"/>
    </location>
</feature>
<protein>
    <submittedName>
        <fullName evidence="2">Uncharacterized protein</fullName>
    </submittedName>
</protein>
<proteinExistence type="predicted"/>
<accession>A0A2S2NEX9</accession>
<name>A0A2S2NEX9_SCHGA</name>
<dbReference type="EMBL" id="GGMR01003111">
    <property type="protein sequence ID" value="MBY15730.1"/>
    <property type="molecule type" value="Transcribed_RNA"/>
</dbReference>
<evidence type="ECO:0000256" key="1">
    <source>
        <dbReference type="SAM" id="MobiDB-lite"/>
    </source>
</evidence>
<dbReference type="AlphaFoldDB" id="A0A2S2NEX9"/>
<gene>
    <name evidence="2" type="ORF">g.153420</name>
</gene>